<dbReference type="RefSeq" id="WP_176984741.1">
    <property type="nucleotide sequence ID" value="NZ_BOND01000030.1"/>
</dbReference>
<feature type="transmembrane region" description="Helical" evidence="1">
    <location>
        <begin position="540"/>
        <end position="558"/>
    </location>
</feature>
<evidence type="ECO:0000313" key="3">
    <source>
        <dbReference type="Proteomes" id="UP000199632"/>
    </source>
</evidence>
<keyword evidence="3" id="KW-1185">Reference proteome</keyword>
<feature type="transmembrane region" description="Helical" evidence="1">
    <location>
        <begin position="499"/>
        <end position="520"/>
    </location>
</feature>
<gene>
    <name evidence="2" type="ORF">SAMN05421684_0565</name>
</gene>
<evidence type="ECO:0000313" key="2">
    <source>
        <dbReference type="EMBL" id="SDY59938.1"/>
    </source>
</evidence>
<dbReference type="AlphaFoldDB" id="A0A1H3L7K6"/>
<name>A0A1H3L7K6_9ACTN</name>
<dbReference type="SUPFAM" id="SSF63411">
    <property type="entry name" value="LuxS/MPP-like metallohydrolase"/>
    <property type="match status" value="2"/>
</dbReference>
<dbReference type="STRING" id="137265.SAMN05421684_0565"/>
<keyword evidence="1" id="KW-0812">Transmembrane</keyword>
<dbReference type="GO" id="GO:0046872">
    <property type="term" value="F:metal ion binding"/>
    <property type="evidence" value="ECO:0007669"/>
    <property type="project" value="InterPro"/>
</dbReference>
<keyword evidence="1" id="KW-0472">Membrane</keyword>
<dbReference type="Gene3D" id="3.30.830.10">
    <property type="entry name" value="Metalloenzyme, LuxS/M16 peptidase-like"/>
    <property type="match status" value="2"/>
</dbReference>
<accession>A0A1H3L7K6</accession>
<dbReference type="Proteomes" id="UP000199632">
    <property type="component" value="Unassembled WGS sequence"/>
</dbReference>
<protein>
    <submittedName>
        <fullName evidence="2">Predicted Zn-dependent peptidase</fullName>
    </submittedName>
</protein>
<keyword evidence="1" id="KW-1133">Transmembrane helix</keyword>
<reference evidence="3" key="1">
    <citation type="submission" date="2016-10" db="EMBL/GenBank/DDBJ databases">
        <authorList>
            <person name="Varghese N."/>
            <person name="Submissions S."/>
        </authorList>
    </citation>
    <scope>NUCLEOTIDE SEQUENCE [LARGE SCALE GENOMIC DNA]</scope>
    <source>
        <strain evidence="3">DSM 44718</strain>
    </source>
</reference>
<proteinExistence type="predicted"/>
<evidence type="ECO:0000256" key="1">
    <source>
        <dbReference type="SAM" id="Phobius"/>
    </source>
</evidence>
<dbReference type="EMBL" id="FNQB01000001">
    <property type="protein sequence ID" value="SDY59938.1"/>
    <property type="molecule type" value="Genomic_DNA"/>
</dbReference>
<organism evidence="2 3">
    <name type="scientific">Asanoa ishikariensis</name>
    <dbReference type="NCBI Taxonomy" id="137265"/>
    <lineage>
        <taxon>Bacteria</taxon>
        <taxon>Bacillati</taxon>
        <taxon>Actinomycetota</taxon>
        <taxon>Actinomycetes</taxon>
        <taxon>Micromonosporales</taxon>
        <taxon>Micromonosporaceae</taxon>
        <taxon>Asanoa</taxon>
    </lineage>
</organism>
<dbReference type="InterPro" id="IPR011249">
    <property type="entry name" value="Metalloenz_LuxS/M16"/>
</dbReference>
<sequence>MIRETEVDGVRTLLSPKSGPLAAGLTFRVGRADETLATGGITHLLEHLALHHRGLSDYHYNGATGSVVTHFHLQGSADDVVPYLTGVCDALANLPVDRLELEKGILRTEAAGRKVGAGDAMPPWRYGAQGYGLVSYEELGLHRLTADDVREWAATWFTRQNAVLWITSDEVPAGLRLNLPDGTLRPVPRPTSALPSTPAYFSERFNGVVFDAVVRRSTPATVFAAVLEREMFRSLRQEGGYSYVADASYHPRGDEFATVTAFADALPDKNDAVLGGFVDVLAKLRVGRIEQADLDSVRTRAEEALRQADHDAIRLPAAAMNALTGQPNPTAEQTLDELRAVSVDDVRAVAAEATATGLLLVPAGLHAKWAGFSPAPTSSTAAVAGLRYQSRQDEEVKLVVGDEGLSLVDGSNAGTVRYADCAVVKAWPDGARELVGLDGISVRVEPTLFPLPAEQLARIEANLPLDKLVRMPARDPGAIPRATPLAPSLPQRPQATARVVFLTVIASIMGVLTLLCAGVLATADPANNPDDEGLHDPSMFLLLGLLLFGTVAFSVWARKIAREREGSR</sequence>